<dbReference type="Pfam" id="PF00069">
    <property type="entry name" value="Pkinase"/>
    <property type="match status" value="1"/>
</dbReference>
<feature type="domain" description="Protein kinase" evidence="7">
    <location>
        <begin position="1"/>
        <end position="268"/>
    </location>
</feature>
<dbReference type="PROSITE" id="PS50011">
    <property type="entry name" value="PROTEIN_KINASE_DOM"/>
    <property type="match status" value="1"/>
</dbReference>
<keyword evidence="2" id="KW-0723">Serine/threonine-protein kinase</keyword>
<evidence type="ECO:0000313" key="9">
    <source>
        <dbReference type="Proteomes" id="UP001257627"/>
    </source>
</evidence>
<organism evidence="8 9">
    <name type="scientific">Streptomyces mirabilis</name>
    <dbReference type="NCBI Taxonomy" id="68239"/>
    <lineage>
        <taxon>Bacteria</taxon>
        <taxon>Bacillati</taxon>
        <taxon>Actinomycetota</taxon>
        <taxon>Actinomycetes</taxon>
        <taxon>Kitasatosporales</taxon>
        <taxon>Streptomycetaceae</taxon>
        <taxon>Streptomyces</taxon>
    </lineage>
</organism>
<dbReference type="RefSeq" id="WP_266943960.1">
    <property type="nucleotide sequence ID" value="NZ_JAPEMK010000002.1"/>
</dbReference>
<dbReference type="SUPFAM" id="SSF56112">
    <property type="entry name" value="Protein kinase-like (PK-like)"/>
    <property type="match status" value="1"/>
</dbReference>
<evidence type="ECO:0000313" key="8">
    <source>
        <dbReference type="EMBL" id="MDU9001202.1"/>
    </source>
</evidence>
<dbReference type="PANTHER" id="PTHR43289:SF6">
    <property type="entry name" value="SERINE_THREONINE-PROTEIN KINASE NEKL-3"/>
    <property type="match status" value="1"/>
</dbReference>
<evidence type="ECO:0000256" key="4">
    <source>
        <dbReference type="ARBA" id="ARBA00022741"/>
    </source>
</evidence>
<comment type="caution">
    <text evidence="8">The sequence shown here is derived from an EMBL/GenBank/DDBJ whole genome shotgun (WGS) entry which is preliminary data.</text>
</comment>
<gene>
    <name evidence="8" type="ORF">PU648_54950</name>
</gene>
<dbReference type="PANTHER" id="PTHR43289">
    <property type="entry name" value="MITOGEN-ACTIVATED PROTEIN KINASE KINASE KINASE 20-RELATED"/>
    <property type="match status" value="1"/>
</dbReference>
<dbReference type="GO" id="GO:0016301">
    <property type="term" value="F:kinase activity"/>
    <property type="evidence" value="ECO:0007669"/>
    <property type="project" value="UniProtKB-KW"/>
</dbReference>
<keyword evidence="8" id="KW-0614">Plasmid</keyword>
<sequence length="425" mass="47665">MSKVNYNDDVPGWRNLGPLLEDPHKRFVRRVGRRSTGEGAVLKYRSSSPDKPRGQRFHSEALQMRQLTGEGVARILPVLDIAAGDEPTWYVMPKAQLLQSVFVETTTLQQIVEHVQGLAQALCELAGRGIYHRDIKPDNLFWYDDGPVLADFGIAYWGEAGATVVGEKLGPLWFMAPEMRSMSEREEGRQADVYSLAQTLSAFIHPLGTLPLPGTFRAGAMDYDLNRGWKGDHDALDALEHVLEAATRNDPADRLTIDGLAEELDLWLRSAQVPVVKNTGFRSGWGPQDDHVRDEVEIRRIMRRATRKIATALGDVADHQEHNARDSEVPRWLGTYRWRQNSEDGFEPDGTLTFSAGHADGSHRVVLGAVYWGREVSFIAETQRTEAGDWHLECSWPETDWARIRLPSASHALETLAEGVVRSLD</sequence>
<accession>A0ABU3V4V0</accession>
<evidence type="ECO:0000256" key="3">
    <source>
        <dbReference type="ARBA" id="ARBA00022679"/>
    </source>
</evidence>
<evidence type="ECO:0000256" key="2">
    <source>
        <dbReference type="ARBA" id="ARBA00022527"/>
    </source>
</evidence>
<dbReference type="InterPro" id="IPR000719">
    <property type="entry name" value="Prot_kinase_dom"/>
</dbReference>
<dbReference type="EMBL" id="JARAKF010000003">
    <property type="protein sequence ID" value="MDU9001202.1"/>
    <property type="molecule type" value="Genomic_DNA"/>
</dbReference>
<protein>
    <recommendedName>
        <fullName evidence="1">non-specific serine/threonine protein kinase</fullName>
        <ecNumber evidence="1">2.7.11.1</ecNumber>
    </recommendedName>
</protein>
<name>A0ABU3V4V0_9ACTN</name>
<keyword evidence="4" id="KW-0547">Nucleotide-binding</keyword>
<reference evidence="8 9" key="1">
    <citation type="submission" date="2023-02" db="EMBL/GenBank/DDBJ databases">
        <authorList>
            <person name="Maleckis M."/>
        </authorList>
    </citation>
    <scope>NUCLEOTIDE SEQUENCE [LARGE SCALE GENOMIC DNA]</scope>
    <source>
        <strain evidence="8 9">P8-A2</strain>
        <plasmid evidence="8">unnamed1</plasmid>
    </source>
</reference>
<keyword evidence="6" id="KW-0067">ATP-binding</keyword>
<dbReference type="Gene3D" id="1.10.510.10">
    <property type="entry name" value="Transferase(Phosphotransferase) domain 1"/>
    <property type="match status" value="1"/>
</dbReference>
<evidence type="ECO:0000256" key="1">
    <source>
        <dbReference type="ARBA" id="ARBA00012513"/>
    </source>
</evidence>
<keyword evidence="9" id="KW-1185">Reference proteome</keyword>
<dbReference type="EC" id="2.7.11.1" evidence="1"/>
<evidence type="ECO:0000256" key="6">
    <source>
        <dbReference type="ARBA" id="ARBA00022840"/>
    </source>
</evidence>
<geneLocation type="plasmid" evidence="8">
    <name>unnamed1</name>
</geneLocation>
<keyword evidence="3" id="KW-0808">Transferase</keyword>
<proteinExistence type="predicted"/>
<evidence type="ECO:0000256" key="5">
    <source>
        <dbReference type="ARBA" id="ARBA00022777"/>
    </source>
</evidence>
<dbReference type="Proteomes" id="UP001257627">
    <property type="component" value="Unassembled WGS sequence"/>
</dbReference>
<dbReference type="SMART" id="SM00220">
    <property type="entry name" value="S_TKc"/>
    <property type="match status" value="1"/>
</dbReference>
<dbReference type="InterPro" id="IPR011009">
    <property type="entry name" value="Kinase-like_dom_sf"/>
</dbReference>
<evidence type="ECO:0000259" key="7">
    <source>
        <dbReference type="PROSITE" id="PS50011"/>
    </source>
</evidence>
<keyword evidence="5 8" id="KW-0418">Kinase</keyword>